<keyword evidence="3" id="KW-1185">Reference proteome</keyword>
<accession>A0AAN8VTI2</accession>
<name>A0AAN8VTI2_9MAGN</name>
<dbReference type="PANTHER" id="PTHR46951">
    <property type="entry name" value="BED-TYPE DOMAIN-CONTAINING PROTEIN"/>
    <property type="match status" value="1"/>
</dbReference>
<feature type="region of interest" description="Disordered" evidence="1">
    <location>
        <begin position="57"/>
        <end position="97"/>
    </location>
</feature>
<evidence type="ECO:0000256" key="1">
    <source>
        <dbReference type="SAM" id="MobiDB-lite"/>
    </source>
</evidence>
<dbReference type="AlphaFoldDB" id="A0AAN8VTI2"/>
<dbReference type="PANTHER" id="PTHR46951:SF2">
    <property type="entry name" value="BED-TYPE DOMAIN-CONTAINING PROTEIN"/>
    <property type="match status" value="1"/>
</dbReference>
<evidence type="ECO:0008006" key="4">
    <source>
        <dbReference type="Google" id="ProtNLM"/>
    </source>
</evidence>
<dbReference type="Proteomes" id="UP001370490">
    <property type="component" value="Unassembled WGS sequence"/>
</dbReference>
<reference evidence="2 3" key="1">
    <citation type="submission" date="2023-12" db="EMBL/GenBank/DDBJ databases">
        <title>A high-quality genome assembly for Dillenia turbinata (Dilleniales).</title>
        <authorList>
            <person name="Chanderbali A."/>
        </authorList>
    </citation>
    <scope>NUCLEOTIDE SEQUENCE [LARGE SCALE GENOMIC DNA]</scope>
    <source>
        <strain evidence="2">LSX21</strain>
        <tissue evidence="2">Leaf</tissue>
    </source>
</reference>
<gene>
    <name evidence="2" type="ORF">RJ641_036041</name>
</gene>
<proteinExistence type="predicted"/>
<protein>
    <recommendedName>
        <fullName evidence="4">BED-type domain-containing protein</fullName>
    </recommendedName>
</protein>
<sequence length="270" mass="29983">MKCNFCGKILRGGGIRRLKEHLAGQKGNGSTCSSVPPEIRFSMHHYLEMMLGKWKKKKMKKKKEQKNVDEASGDKNPLPSEVDTVGSPPPPPGGQIRGFSGLEENLSIVVPEGGVVQPASSSGKKVDPGWEQCQILRDGVRKCGEEEQEKKFAPRCTDVISPPSASDIFGDQCVLDSEAQAIAGSNALQSYSSSDRVRRRINGRKTRPSLDYYLFTTVGVEATIFEIRVACRAKDPRPYAFRAVVHYYELCPICKNRKKGDHGKIANWKW</sequence>
<evidence type="ECO:0000313" key="2">
    <source>
        <dbReference type="EMBL" id="KAK6933147.1"/>
    </source>
</evidence>
<comment type="caution">
    <text evidence="2">The sequence shown here is derived from an EMBL/GenBank/DDBJ whole genome shotgun (WGS) entry which is preliminary data.</text>
</comment>
<dbReference type="EMBL" id="JBAMMX010000009">
    <property type="protein sequence ID" value="KAK6933147.1"/>
    <property type="molecule type" value="Genomic_DNA"/>
</dbReference>
<organism evidence="2 3">
    <name type="scientific">Dillenia turbinata</name>
    <dbReference type="NCBI Taxonomy" id="194707"/>
    <lineage>
        <taxon>Eukaryota</taxon>
        <taxon>Viridiplantae</taxon>
        <taxon>Streptophyta</taxon>
        <taxon>Embryophyta</taxon>
        <taxon>Tracheophyta</taxon>
        <taxon>Spermatophyta</taxon>
        <taxon>Magnoliopsida</taxon>
        <taxon>eudicotyledons</taxon>
        <taxon>Gunneridae</taxon>
        <taxon>Pentapetalae</taxon>
        <taxon>Dilleniales</taxon>
        <taxon>Dilleniaceae</taxon>
        <taxon>Dillenia</taxon>
    </lineage>
</organism>
<evidence type="ECO:0000313" key="3">
    <source>
        <dbReference type="Proteomes" id="UP001370490"/>
    </source>
</evidence>